<evidence type="ECO:0000313" key="2">
    <source>
        <dbReference type="EMBL" id="AUW31282.1"/>
    </source>
</evidence>
<dbReference type="SUPFAM" id="SSF48613">
    <property type="entry name" value="Heme oxygenase-like"/>
    <property type="match status" value="1"/>
</dbReference>
<feature type="domain" description="Thiaminase-2/PQQC" evidence="1">
    <location>
        <begin position="67"/>
        <end position="202"/>
    </location>
</feature>
<dbReference type="CDD" id="cd19359">
    <property type="entry name" value="TenA_C_Bt3146-like"/>
    <property type="match status" value="1"/>
</dbReference>
<name>A0A2K9YEL9_CLAUC</name>
<dbReference type="Gene3D" id="1.20.910.10">
    <property type="entry name" value="Heme oxygenase-like"/>
    <property type="match status" value="1"/>
</dbReference>
<dbReference type="InterPro" id="IPR004305">
    <property type="entry name" value="Thiaminase-2/PQQC"/>
</dbReference>
<dbReference type="AlphaFoldDB" id="A0A2K9YEL9"/>
<dbReference type="EMBL" id="MG777503">
    <property type="protein sequence ID" value="AUW31282.1"/>
    <property type="molecule type" value="Genomic_DNA"/>
</dbReference>
<dbReference type="GO" id="GO:0006772">
    <property type="term" value="P:thiamine metabolic process"/>
    <property type="evidence" value="ECO:0007669"/>
    <property type="project" value="UniProtKB-ARBA"/>
</dbReference>
<organism evidence="2">
    <name type="scientific">Cladonia uncialis subsp. uncialis</name>
    <dbReference type="NCBI Taxonomy" id="180999"/>
    <lineage>
        <taxon>Eukaryota</taxon>
        <taxon>Fungi</taxon>
        <taxon>Dikarya</taxon>
        <taxon>Ascomycota</taxon>
        <taxon>Pezizomycotina</taxon>
        <taxon>Lecanoromycetes</taxon>
        <taxon>OSLEUM clade</taxon>
        <taxon>Lecanoromycetidae</taxon>
        <taxon>Lecanorales</taxon>
        <taxon>Lecanorineae</taxon>
        <taxon>Cladoniaceae</taxon>
        <taxon>Cladonia</taxon>
    </lineage>
</organism>
<proteinExistence type="predicted"/>
<sequence length="271" mass="30903">MNSTRAAQAIDSVRTDLKVPGRGIDVLEKGSTTNHFINKLWNAEENRDVVNKFLNNDLCSVCAENKDPKACLEWFQTYAIQDLFYLIDYLKFKALCLTAIPQGEVPTMAVEVESISKVPGYVTGWLHSCMQKIRISPERIAQEERSVAELAYANYLQVEASREDWFNGHVIMIARVYGWSILAKELYDRPSTDRSSVFYTEFILANIDTSDRVNNPDCLSKDARELSAFLDQNVNAWGNEIDQKKKWSSLFRTSFRLEVALFHSAFSPYGA</sequence>
<protein>
    <submittedName>
        <fullName evidence="2">Heme oxygenase-like protein</fullName>
    </submittedName>
</protein>
<dbReference type="InterPro" id="IPR016084">
    <property type="entry name" value="Haem_Oase-like_multi-hlx"/>
</dbReference>
<reference evidence="2" key="1">
    <citation type="submission" date="2017-12" db="EMBL/GenBank/DDBJ databases">
        <title>Genome Sequencing Reveals a Rich Biosynthetic Potential.</title>
        <authorList>
            <person name="Bertrand R.L."/>
            <person name="Abdel-Hameed M.E."/>
            <person name="Sorensen J.L."/>
        </authorList>
    </citation>
    <scope>NUCLEOTIDE SEQUENCE</scope>
</reference>
<dbReference type="Pfam" id="PF03070">
    <property type="entry name" value="TENA_THI-4"/>
    <property type="match status" value="1"/>
</dbReference>
<evidence type="ECO:0000259" key="1">
    <source>
        <dbReference type="Pfam" id="PF03070"/>
    </source>
</evidence>
<accession>A0A2K9YEL9</accession>